<keyword evidence="6" id="KW-0648">Protein biosynthesis</keyword>
<evidence type="ECO:0000256" key="2">
    <source>
        <dbReference type="ARBA" id="ARBA00012837"/>
    </source>
</evidence>
<name>A0A0G2Y3M1_9VIRU</name>
<keyword evidence="7" id="KW-0030">Aminoacyl-tRNA synthetase</keyword>
<evidence type="ECO:0000256" key="4">
    <source>
        <dbReference type="ARBA" id="ARBA00022741"/>
    </source>
</evidence>
<proteinExistence type="inferred from homology"/>
<dbReference type="Pfam" id="PF05746">
    <property type="entry name" value="DALR_1"/>
    <property type="match status" value="1"/>
</dbReference>
<evidence type="ECO:0000259" key="9">
    <source>
        <dbReference type="SMART" id="SM00836"/>
    </source>
</evidence>
<dbReference type="PRINTS" id="PR01038">
    <property type="entry name" value="TRNASYNTHARG"/>
</dbReference>
<dbReference type="KEGG" id="vg:80514198"/>
<dbReference type="Pfam" id="PF00750">
    <property type="entry name" value="tRNA-synt_1d"/>
    <property type="match status" value="1"/>
</dbReference>
<dbReference type="GO" id="GO:0005524">
    <property type="term" value="F:ATP binding"/>
    <property type="evidence" value="ECO:0007669"/>
    <property type="project" value="UniProtKB-KW"/>
</dbReference>
<evidence type="ECO:0000256" key="8">
    <source>
        <dbReference type="ARBA" id="ARBA00049339"/>
    </source>
</evidence>
<dbReference type="SUPFAM" id="SSF52374">
    <property type="entry name" value="Nucleotidylyl transferase"/>
    <property type="match status" value="1"/>
</dbReference>
<comment type="similarity">
    <text evidence="1">Belongs to the class-I aminoacyl-tRNA synthetase family.</text>
</comment>
<dbReference type="PANTHER" id="PTHR11956">
    <property type="entry name" value="ARGINYL-TRNA SYNTHETASE"/>
    <property type="match status" value="1"/>
</dbReference>
<dbReference type="InterPro" id="IPR014729">
    <property type="entry name" value="Rossmann-like_a/b/a_fold"/>
</dbReference>
<evidence type="ECO:0000256" key="1">
    <source>
        <dbReference type="ARBA" id="ARBA00005594"/>
    </source>
</evidence>
<dbReference type="PROSITE" id="PS00178">
    <property type="entry name" value="AA_TRNA_LIGASE_I"/>
    <property type="match status" value="1"/>
</dbReference>
<evidence type="ECO:0000256" key="3">
    <source>
        <dbReference type="ARBA" id="ARBA00022598"/>
    </source>
</evidence>
<dbReference type="SMART" id="SM00836">
    <property type="entry name" value="DALR_1"/>
    <property type="match status" value="1"/>
</dbReference>
<sequence>MQDNLIYLANCFLNEAIKTTLQNLNKVNIIDTPELYSFVKGVNTDYQFNKSTKLANDCDIDKEKFVNELIIQLKLNSFFENISSLELEQNKSVKINGKKTNTVIKQIMITLNISKLYLSNRINLLYKRILSGFSIYVPNVVAKKFIVDYSSPNIAKEMHIGHLRSTIIGESICRVLELCGHNVYRINHVGDWGTQFGMLIAYIKNNKIESYTISELMNIYKESRKLFESNIDFKNQARLETVSLQNGNIESITIWKKIHEISMNSFYEIYKLLGINNLVTKGESFYQDQMIELVNSLTLENKITVENDMKLMFIEGISKPFILQKSDGGFTYDTSDLAALKYRLFIEKADRIIYVVDSSQQEHFSQMFQIAEKLDWIKNQQLQHIGFGLVLGSDGSKLKTRSGETIKLQDVIDDVVSHASNITRELVKQKDLDWNDDDILVISKKIAINCIKYSDLNNPRLNNYKFDINKMLNSKGNTAVYLMYGLARCKSILRKVPDNTILNGDIIIENENARNLLLHVLKYVEVIDQTIETMCPHYLCIYLYDLVGSLTKFYTTNRCLEYDNSDLIGYNTNNLRIINIVKTIISKIFELIGLEEIEQL</sequence>
<comment type="catalytic activity">
    <reaction evidence="8">
        <text>tRNA(Arg) + L-arginine + ATP = L-arginyl-tRNA(Arg) + AMP + diphosphate</text>
        <dbReference type="Rhea" id="RHEA:20301"/>
        <dbReference type="Rhea" id="RHEA-COMP:9658"/>
        <dbReference type="Rhea" id="RHEA-COMP:9673"/>
        <dbReference type="ChEBI" id="CHEBI:30616"/>
        <dbReference type="ChEBI" id="CHEBI:32682"/>
        <dbReference type="ChEBI" id="CHEBI:33019"/>
        <dbReference type="ChEBI" id="CHEBI:78442"/>
        <dbReference type="ChEBI" id="CHEBI:78513"/>
        <dbReference type="ChEBI" id="CHEBI:456215"/>
        <dbReference type="EC" id="6.1.1.19"/>
    </reaction>
</comment>
<dbReference type="InterPro" id="IPR008909">
    <property type="entry name" value="DALR_anticod-bd"/>
</dbReference>
<feature type="domain" description="DALR anticodon binding" evidence="9">
    <location>
        <begin position="482"/>
        <end position="600"/>
    </location>
</feature>
<organism evidence="10 11">
    <name type="scientific">Acanthamoeba polyphaga mimivirus Kroon</name>
    <dbReference type="NCBI Taxonomy" id="3069720"/>
    <lineage>
        <taxon>Viruses</taxon>
        <taxon>Varidnaviria</taxon>
        <taxon>Bamfordvirae</taxon>
        <taxon>Nucleocytoviricota</taxon>
        <taxon>Megaviricetes</taxon>
        <taxon>Imitervirales</taxon>
        <taxon>Mimiviridae</taxon>
        <taxon>Megamimivirinae</taxon>
        <taxon>Mimivirus</taxon>
        <taxon>Mimivirus lagoaense</taxon>
    </lineage>
</organism>
<dbReference type="CDD" id="cd00671">
    <property type="entry name" value="ArgRS_core"/>
    <property type="match status" value="1"/>
</dbReference>
<evidence type="ECO:0000256" key="7">
    <source>
        <dbReference type="ARBA" id="ARBA00023146"/>
    </source>
</evidence>
<dbReference type="Gene3D" id="3.40.50.620">
    <property type="entry name" value="HUPs"/>
    <property type="match status" value="1"/>
</dbReference>
<dbReference type="EC" id="6.1.1.19" evidence="2"/>
<evidence type="ECO:0000256" key="6">
    <source>
        <dbReference type="ARBA" id="ARBA00022917"/>
    </source>
</evidence>
<dbReference type="InterPro" id="IPR009080">
    <property type="entry name" value="tRNAsynth_Ia_anticodon-bd"/>
</dbReference>
<protein>
    <recommendedName>
        <fullName evidence="2">arginine--tRNA ligase</fullName>
        <ecNumber evidence="2">6.1.1.19</ecNumber>
    </recommendedName>
</protein>
<dbReference type="PANTHER" id="PTHR11956:SF5">
    <property type="entry name" value="ARGININE--TRNA LIGASE, CYTOPLASMIC"/>
    <property type="match status" value="1"/>
</dbReference>
<dbReference type="InterPro" id="IPR035684">
    <property type="entry name" value="ArgRS_core"/>
</dbReference>
<keyword evidence="3" id="KW-0436">Ligase</keyword>
<evidence type="ECO:0000313" key="11">
    <source>
        <dbReference type="Proteomes" id="UP000240461"/>
    </source>
</evidence>
<dbReference type="Proteomes" id="UP000240461">
    <property type="component" value="Segment"/>
</dbReference>
<keyword evidence="4" id="KW-0547">Nucleotide-binding</keyword>
<dbReference type="InterPro" id="IPR001278">
    <property type="entry name" value="Arg-tRNA-ligase"/>
</dbReference>
<keyword evidence="5" id="KW-0067">ATP-binding</keyword>
<accession>A0A0G2Y3M1</accession>
<dbReference type="EMBL" id="KM982402">
    <property type="protein sequence ID" value="AKI80400.1"/>
    <property type="molecule type" value="Genomic_DNA"/>
</dbReference>
<dbReference type="Gene3D" id="1.10.730.10">
    <property type="entry name" value="Isoleucyl-tRNA Synthetase, Domain 1"/>
    <property type="match status" value="1"/>
</dbReference>
<reference evidence="10 11" key="1">
    <citation type="submission" date="2014-10" db="EMBL/GenBank/DDBJ databases">
        <title>Pan-genome analysis of Brazilian lineage A amoebal mimiviruses.</title>
        <authorList>
            <person name="Assis F.L."/>
            <person name="Abrahao J.S."/>
            <person name="Kroon E.G."/>
            <person name="Dornas F.P."/>
            <person name="Andrade K.R."/>
            <person name="Borato P.V.M."/>
            <person name="Pilotto M.R."/>
            <person name="Benamar S."/>
            <person name="LaScola B."/>
            <person name="Colson P."/>
        </authorList>
    </citation>
    <scope>NUCLEOTIDE SEQUENCE [LARGE SCALE GENOMIC DNA]</scope>
    <source>
        <strain evidence="10 11">Kroon</strain>
    </source>
</reference>
<dbReference type="NCBIfam" id="TIGR00456">
    <property type="entry name" value="argS"/>
    <property type="match status" value="1"/>
</dbReference>
<dbReference type="GO" id="GO:0004814">
    <property type="term" value="F:arginine-tRNA ligase activity"/>
    <property type="evidence" value="ECO:0007669"/>
    <property type="project" value="UniProtKB-EC"/>
</dbReference>
<evidence type="ECO:0000256" key="5">
    <source>
        <dbReference type="ARBA" id="ARBA00022840"/>
    </source>
</evidence>
<evidence type="ECO:0000313" key="10">
    <source>
        <dbReference type="EMBL" id="AKI80400.1"/>
    </source>
</evidence>
<dbReference type="FunFam" id="3.40.50.620:FF:000116">
    <property type="entry name" value="Arginine--tRNA ligase"/>
    <property type="match status" value="1"/>
</dbReference>
<dbReference type="InterPro" id="IPR001412">
    <property type="entry name" value="aa-tRNA-synth_I_CS"/>
</dbReference>
<keyword evidence="11" id="KW-1185">Reference proteome</keyword>
<dbReference type="SUPFAM" id="SSF47323">
    <property type="entry name" value="Anticodon-binding domain of a subclass of class I aminoacyl-tRNA synthetases"/>
    <property type="match status" value="1"/>
</dbReference>